<protein>
    <submittedName>
        <fullName evidence="1">Putative proteasome subunit beta type-7</fullName>
    </submittedName>
</protein>
<dbReference type="AlphaFoldDB" id="A0A0B0PV96"/>
<dbReference type="Proteomes" id="UP000032142">
    <property type="component" value="Unassembled WGS sequence"/>
</dbReference>
<keyword evidence="2" id="KW-1185">Reference proteome</keyword>
<evidence type="ECO:0000313" key="1">
    <source>
        <dbReference type="EMBL" id="KHG30408.1"/>
    </source>
</evidence>
<evidence type="ECO:0000313" key="2">
    <source>
        <dbReference type="Proteomes" id="UP000032142"/>
    </source>
</evidence>
<sequence length="72" mass="8131">MLFDTKTKRKSSTDQEDKNCGVLESIQDKIQICSKSSGNAFDSSKLVKRNQVLFFHGLHKSLPINFRSKGGR</sequence>
<proteinExistence type="predicted"/>
<reference evidence="2" key="1">
    <citation type="submission" date="2014-09" db="EMBL/GenBank/DDBJ databases">
        <authorList>
            <person name="Mudge J."/>
            <person name="Ramaraj T."/>
            <person name="Lindquist I.E."/>
            <person name="Bharti A.K."/>
            <person name="Sundararajan A."/>
            <person name="Cameron C.T."/>
            <person name="Woodward J.E."/>
            <person name="May G.D."/>
            <person name="Brubaker C."/>
            <person name="Broadhvest J."/>
            <person name="Wilkins T.A."/>
        </authorList>
    </citation>
    <scope>NUCLEOTIDE SEQUENCE</scope>
    <source>
        <strain evidence="2">cv. AKA8401</strain>
    </source>
</reference>
<name>A0A0B0PV96_GOSAR</name>
<dbReference type="GO" id="GO:0000502">
    <property type="term" value="C:proteasome complex"/>
    <property type="evidence" value="ECO:0007669"/>
    <property type="project" value="UniProtKB-KW"/>
</dbReference>
<keyword evidence="1" id="KW-0647">Proteasome</keyword>
<organism evidence="1 2">
    <name type="scientific">Gossypium arboreum</name>
    <name type="common">Tree cotton</name>
    <name type="synonym">Gossypium nanking</name>
    <dbReference type="NCBI Taxonomy" id="29729"/>
    <lineage>
        <taxon>Eukaryota</taxon>
        <taxon>Viridiplantae</taxon>
        <taxon>Streptophyta</taxon>
        <taxon>Embryophyta</taxon>
        <taxon>Tracheophyta</taxon>
        <taxon>Spermatophyta</taxon>
        <taxon>Magnoliopsida</taxon>
        <taxon>eudicotyledons</taxon>
        <taxon>Gunneridae</taxon>
        <taxon>Pentapetalae</taxon>
        <taxon>rosids</taxon>
        <taxon>malvids</taxon>
        <taxon>Malvales</taxon>
        <taxon>Malvaceae</taxon>
        <taxon>Malvoideae</taxon>
        <taxon>Gossypium</taxon>
    </lineage>
</organism>
<dbReference type="EMBL" id="KN456563">
    <property type="protein sequence ID" value="KHG30408.1"/>
    <property type="molecule type" value="Genomic_DNA"/>
</dbReference>
<accession>A0A0B0PV96</accession>
<gene>
    <name evidence="1" type="ORF">F383_12876</name>
</gene>